<feature type="compositionally biased region" description="Basic and acidic residues" evidence="10">
    <location>
        <begin position="306"/>
        <end position="320"/>
    </location>
</feature>
<proteinExistence type="inferred from homology"/>
<feature type="region of interest" description="Disordered" evidence="10">
    <location>
        <begin position="633"/>
        <end position="887"/>
    </location>
</feature>
<dbReference type="GO" id="GO:0007064">
    <property type="term" value="P:mitotic sister chromatid cohesion"/>
    <property type="evidence" value="ECO:0007669"/>
    <property type="project" value="InterPro"/>
</dbReference>
<evidence type="ECO:0000256" key="9">
    <source>
        <dbReference type="ARBA" id="ARBA00058864"/>
    </source>
</evidence>
<protein>
    <submittedName>
        <fullName evidence="11">Sister chromatid cohesion PDS5 B-B</fullName>
    </submittedName>
</protein>
<dbReference type="GO" id="GO:0000785">
    <property type="term" value="C:chromatin"/>
    <property type="evidence" value="ECO:0007669"/>
    <property type="project" value="TreeGrafter"/>
</dbReference>
<feature type="compositionally biased region" description="Low complexity" evidence="10">
    <location>
        <begin position="523"/>
        <end position="533"/>
    </location>
</feature>
<evidence type="ECO:0000256" key="7">
    <source>
        <dbReference type="ARBA" id="ARBA00023242"/>
    </source>
</evidence>
<evidence type="ECO:0000256" key="1">
    <source>
        <dbReference type="ARBA" id="ARBA00004123"/>
    </source>
</evidence>
<evidence type="ECO:0000313" key="11">
    <source>
        <dbReference type="EMBL" id="KAJ7966254.1"/>
    </source>
</evidence>
<evidence type="ECO:0000256" key="2">
    <source>
        <dbReference type="ARBA" id="ARBA00006254"/>
    </source>
</evidence>
<reference evidence="11" key="1">
    <citation type="journal article" date="2023" name="Science">
        <title>Elucidation of the pathway for biosynthesis of saponin adjuvants from the soapbark tree.</title>
        <authorList>
            <person name="Reed J."/>
            <person name="Orme A."/>
            <person name="El-Demerdash A."/>
            <person name="Owen C."/>
            <person name="Martin L.B.B."/>
            <person name="Misra R.C."/>
            <person name="Kikuchi S."/>
            <person name="Rejzek M."/>
            <person name="Martin A.C."/>
            <person name="Harkess A."/>
            <person name="Leebens-Mack J."/>
            <person name="Louveau T."/>
            <person name="Stephenson M.J."/>
            <person name="Osbourn A."/>
        </authorList>
    </citation>
    <scope>NUCLEOTIDE SEQUENCE</scope>
    <source>
        <strain evidence="11">S10</strain>
    </source>
</reference>
<feature type="compositionally biased region" description="Basic and acidic residues" evidence="10">
    <location>
        <begin position="546"/>
        <end position="563"/>
    </location>
</feature>
<dbReference type="GO" id="GO:0005634">
    <property type="term" value="C:nucleus"/>
    <property type="evidence" value="ECO:0007669"/>
    <property type="project" value="UniProtKB-SubCell"/>
</dbReference>
<comment type="subcellular location">
    <subcellularLocation>
        <location evidence="1">Nucleus</location>
    </subcellularLocation>
</comment>
<keyword evidence="12" id="KW-1185">Reference proteome</keyword>
<dbReference type="KEGG" id="qsa:O6P43_015756"/>
<keyword evidence="4" id="KW-0227">DNA damage</keyword>
<feature type="compositionally biased region" description="Basic and acidic residues" evidence="10">
    <location>
        <begin position="446"/>
        <end position="461"/>
    </location>
</feature>
<dbReference type="Pfam" id="PF20168">
    <property type="entry name" value="PDS5"/>
    <property type="match status" value="1"/>
</dbReference>
<evidence type="ECO:0000256" key="3">
    <source>
        <dbReference type="ARBA" id="ARBA00022737"/>
    </source>
</evidence>
<evidence type="ECO:0000256" key="6">
    <source>
        <dbReference type="ARBA" id="ARBA00023204"/>
    </source>
</evidence>
<evidence type="ECO:0000256" key="5">
    <source>
        <dbReference type="ARBA" id="ARBA00022776"/>
    </source>
</evidence>
<feature type="compositionally biased region" description="Basic and acidic residues" evidence="10">
    <location>
        <begin position="328"/>
        <end position="345"/>
    </location>
</feature>
<dbReference type="PANTHER" id="PTHR12663:SF3">
    <property type="entry name" value="SISTER CHROMATID COHESION PROTEIN PDS5 HOMOLOG C"/>
    <property type="match status" value="1"/>
</dbReference>
<dbReference type="GO" id="GO:0009556">
    <property type="term" value="P:microsporogenesis"/>
    <property type="evidence" value="ECO:0007669"/>
    <property type="project" value="UniProtKB-ARBA"/>
</dbReference>
<name>A0AAD7PT79_QUISA</name>
<feature type="compositionally biased region" description="Polar residues" evidence="10">
    <location>
        <begin position="425"/>
        <end position="434"/>
    </location>
</feature>
<dbReference type="Proteomes" id="UP001163823">
    <property type="component" value="Chromosome 6"/>
</dbReference>
<evidence type="ECO:0000256" key="4">
    <source>
        <dbReference type="ARBA" id="ARBA00022763"/>
    </source>
</evidence>
<evidence type="ECO:0000256" key="8">
    <source>
        <dbReference type="ARBA" id="ARBA00023306"/>
    </source>
</evidence>
<organism evidence="11 12">
    <name type="scientific">Quillaja saponaria</name>
    <name type="common">Soap bark tree</name>
    <dbReference type="NCBI Taxonomy" id="32244"/>
    <lineage>
        <taxon>Eukaryota</taxon>
        <taxon>Viridiplantae</taxon>
        <taxon>Streptophyta</taxon>
        <taxon>Embryophyta</taxon>
        <taxon>Tracheophyta</taxon>
        <taxon>Spermatophyta</taxon>
        <taxon>Magnoliopsida</taxon>
        <taxon>eudicotyledons</taxon>
        <taxon>Gunneridae</taxon>
        <taxon>Pentapetalae</taxon>
        <taxon>rosids</taxon>
        <taxon>fabids</taxon>
        <taxon>Fabales</taxon>
        <taxon>Quillajaceae</taxon>
        <taxon>Quillaja</taxon>
    </lineage>
</organism>
<feature type="compositionally biased region" description="Basic and acidic residues" evidence="10">
    <location>
        <begin position="372"/>
        <end position="383"/>
    </location>
</feature>
<dbReference type="SUPFAM" id="SSF63748">
    <property type="entry name" value="Tudor/PWWP/MBT"/>
    <property type="match status" value="1"/>
</dbReference>
<feature type="region of interest" description="Disordered" evidence="10">
    <location>
        <begin position="1"/>
        <end position="20"/>
    </location>
</feature>
<dbReference type="GO" id="GO:0035825">
    <property type="term" value="P:homologous recombination"/>
    <property type="evidence" value="ECO:0007669"/>
    <property type="project" value="UniProtKB-ARBA"/>
</dbReference>
<keyword evidence="5" id="KW-0498">Mitosis</keyword>
<comment type="similarity">
    <text evidence="2">Belongs to the PDS5 family.</text>
</comment>
<feature type="compositionally biased region" description="Basic and acidic residues" evidence="10">
    <location>
        <begin position="724"/>
        <end position="756"/>
    </location>
</feature>
<feature type="compositionally biased region" description="Polar residues" evidence="10">
    <location>
        <begin position="693"/>
        <end position="702"/>
    </location>
</feature>
<feature type="compositionally biased region" description="Low complexity" evidence="10">
    <location>
        <begin position="703"/>
        <end position="722"/>
    </location>
</feature>
<keyword evidence="5" id="KW-0132">Cell division</keyword>
<dbReference type="AlphaFoldDB" id="A0AAD7PT79"/>
<keyword evidence="3" id="KW-0677">Repeat</keyword>
<feature type="compositionally biased region" description="Polar residues" evidence="10">
    <location>
        <begin position="855"/>
        <end position="864"/>
    </location>
</feature>
<feature type="compositionally biased region" description="Polar residues" evidence="10">
    <location>
        <begin position="759"/>
        <end position="783"/>
    </location>
</feature>
<keyword evidence="7" id="KW-0539">Nucleus</keyword>
<gene>
    <name evidence="11" type="ORF">O6P43_015756</name>
</gene>
<dbReference type="EMBL" id="JARAOO010000006">
    <property type="protein sequence ID" value="KAJ7966254.1"/>
    <property type="molecule type" value="Genomic_DNA"/>
</dbReference>
<feature type="compositionally biased region" description="Basic and acidic residues" evidence="10">
    <location>
        <begin position="573"/>
        <end position="603"/>
    </location>
</feature>
<dbReference type="GO" id="GO:0006281">
    <property type="term" value="P:DNA repair"/>
    <property type="evidence" value="ECO:0007669"/>
    <property type="project" value="UniProtKB-KW"/>
</dbReference>
<feature type="compositionally biased region" description="Basic and acidic residues" evidence="10">
    <location>
        <begin position="510"/>
        <end position="522"/>
    </location>
</feature>
<keyword evidence="6" id="KW-0234">DNA repair</keyword>
<comment type="function">
    <text evidence="9">Cohesin cofactor dispensable during the meiotic division but playing an important role in DNA repair by homologous recombination (HR) probably by helping SMC5/SMC6 complex. Regulator of sister chromatid cohesion in mitosis which may stabilize cohesin complex association with chromatin. May couple sister chromatid cohesion during mitosis to DNA replication. Cohesion ensures that chromosome partitioning is accurate in both meiotic and mitotic cells and plays an important role in DNA repair.</text>
</comment>
<dbReference type="CDD" id="cd20404">
    <property type="entry name" value="Tudor_Agenet_AtEML-like"/>
    <property type="match status" value="1"/>
</dbReference>
<sequence>MASSDKELEEQLLEAGNKLVDPPSSVDELLPLLDKVESCLSKVEQSPTNSMQTALSPEITRITAPEAPYDDDQMKEVFQLIVSSFENLSDKSSRSYTKRTSILETVAKVRSCVVMLDLECDALIIEMFQHFLKAVREYHPENVFSSMETIMNLVIEESEDIPSELLSPILDSVKMDTEEVLPIARKLGERVLESSATKLKPYLVQAVKTLGICLDGYSIVLASLCEEDAPGNMEKNDVCASSKHVADESKSARSSLEETTQEDKEIATEAVSPQQADPVNDRSTKSVMSNGITQAGEDESLADSVPLKKEEDAHCSDLSKDVNVSSNEKPDNLGAEKADNKEQTTKKRGRRSNLSMKPTEPSENPPVDDDKEAEKLPDSKSPSKDVPSLPLEDPSVDATENENEVVAKPLSPKAVDDESEIVASPSPSGSLPNESRSKKFGRSKKKDSLIKEDTKPTDDVSIKISEGTSDSEVKPNRRLGKKVIGGSSNEKKSPIVVYSNRKGSGITSDVEAKKISAKKVEGSNKVVGGSSSKQPEDKKTRGRVKSISEKVEGKSAKDEDKEMVSSPKSATKSPKDEQQEESPKTDLKRKSSTSKDKSEIKEYGDNLVGARVKVWWPMDKKFYEGVIDSFDSTKKKHKVSYHDGDEEVLNLKRQRFEIIDNNTDSDEDEGTDNASPYVSSDMPPKKKGKINAGESTKQGKLDTSSSGGRASSSKSKGATKSASRSKDGSRVDGKSKDPKTVSKSEDNIGGKSKDRTPGSGANKSVDTVPKTSSKLKNADTSKTSKSKGDDVITLRSSAKSKQETPKTGKSKQETSNSDSISKGKPPKSGGKVNGNGTGKVKSGSAKAKDRESENSSDSTKVQENTKGKPATSKTQSASRSGKKRRRG</sequence>
<dbReference type="Gene3D" id="2.30.30.140">
    <property type="match status" value="1"/>
</dbReference>
<comment type="caution">
    <text evidence="11">The sequence shown here is derived from an EMBL/GenBank/DDBJ whole genome shotgun (WGS) entry which is preliminary data.</text>
</comment>
<feature type="region of interest" description="Disordered" evidence="10">
    <location>
        <begin position="243"/>
        <end position="603"/>
    </location>
</feature>
<evidence type="ECO:0000313" key="12">
    <source>
        <dbReference type="Proteomes" id="UP001163823"/>
    </source>
</evidence>
<dbReference type="PANTHER" id="PTHR12663">
    <property type="entry name" value="ANDROGEN INDUCED INHIBITOR OF PROLIFERATION AS3 / PDS5-RELATED"/>
    <property type="match status" value="1"/>
</dbReference>
<keyword evidence="8" id="KW-0131">Cell cycle</keyword>
<feature type="compositionally biased region" description="Basic and acidic residues" evidence="10">
    <location>
        <begin position="800"/>
        <end position="812"/>
    </location>
</feature>
<evidence type="ECO:0000256" key="10">
    <source>
        <dbReference type="SAM" id="MobiDB-lite"/>
    </source>
</evidence>
<dbReference type="InterPro" id="IPR039776">
    <property type="entry name" value="Pds5"/>
</dbReference>
<dbReference type="FunFam" id="2.30.30.140:FF:000033">
    <property type="entry name" value="Binding protein"/>
    <property type="match status" value="1"/>
</dbReference>
<accession>A0AAD7PT79</accession>